<name>A0ABV9B9J0_9ACTN</name>
<keyword evidence="2" id="KW-1185">Reference proteome</keyword>
<accession>A0ABV9B9J0</accession>
<organism evidence="1 2">
    <name type="scientific">Streptomyces vulcanius</name>
    <dbReference type="NCBI Taxonomy" id="1441876"/>
    <lineage>
        <taxon>Bacteria</taxon>
        <taxon>Bacillati</taxon>
        <taxon>Actinomycetota</taxon>
        <taxon>Actinomycetes</taxon>
        <taxon>Kitasatosporales</taxon>
        <taxon>Streptomycetaceae</taxon>
        <taxon>Streptomyces</taxon>
    </lineage>
</organism>
<dbReference type="Proteomes" id="UP001595839">
    <property type="component" value="Unassembled WGS sequence"/>
</dbReference>
<protein>
    <submittedName>
        <fullName evidence="1">Uncharacterized protein</fullName>
    </submittedName>
</protein>
<comment type="caution">
    <text evidence="1">The sequence shown here is derived from an EMBL/GenBank/DDBJ whole genome shotgun (WGS) entry which is preliminary data.</text>
</comment>
<sequence length="152" mass="16253">MLFASDMSLTAAQAVGLFQGIGEADQRCAQTLERSDLQASIRAALANREHQVIVFLDPNEVAVGSTGYFSPSGHSATRGPYGWVSQDVSFMPRDGEVFTSHHGPANDEKLVELLVAALVTECSTPGESDLPARTVRRQSRSSAALVHQRIAG</sequence>
<gene>
    <name evidence="1" type="ORF">ACFPIH_51850</name>
</gene>
<proteinExistence type="predicted"/>
<evidence type="ECO:0000313" key="2">
    <source>
        <dbReference type="Proteomes" id="UP001595839"/>
    </source>
</evidence>
<reference evidence="2" key="1">
    <citation type="journal article" date="2019" name="Int. J. Syst. Evol. Microbiol.">
        <title>The Global Catalogue of Microorganisms (GCM) 10K type strain sequencing project: providing services to taxonomists for standard genome sequencing and annotation.</title>
        <authorList>
            <consortium name="The Broad Institute Genomics Platform"/>
            <consortium name="The Broad Institute Genome Sequencing Center for Infectious Disease"/>
            <person name="Wu L."/>
            <person name="Ma J."/>
        </authorList>
    </citation>
    <scope>NUCLEOTIDE SEQUENCE [LARGE SCALE GENOMIC DNA]</scope>
    <source>
        <strain evidence="2">CGMCC 4.7177</strain>
    </source>
</reference>
<dbReference type="EMBL" id="JBHSFK010000061">
    <property type="protein sequence ID" value="MFC4507807.1"/>
    <property type="molecule type" value="Genomic_DNA"/>
</dbReference>
<evidence type="ECO:0000313" key="1">
    <source>
        <dbReference type="EMBL" id="MFC4507807.1"/>
    </source>
</evidence>